<name>A0ABN9W6H7_9DINO</name>
<keyword evidence="3" id="KW-0106">Calcium</keyword>
<keyword evidence="2 7" id="KW-0812">Transmembrane</keyword>
<comment type="subcellular location">
    <subcellularLocation>
        <location evidence="1">Membrane</location>
        <topology evidence="1">Multi-pass membrane protein</topology>
    </subcellularLocation>
</comment>
<feature type="transmembrane region" description="Helical" evidence="7">
    <location>
        <begin position="264"/>
        <end position="293"/>
    </location>
</feature>
<reference evidence="9" key="1">
    <citation type="submission" date="2023-10" db="EMBL/GenBank/DDBJ databases">
        <authorList>
            <person name="Chen Y."/>
            <person name="Shah S."/>
            <person name="Dougan E. K."/>
            <person name="Thang M."/>
            <person name="Chan C."/>
        </authorList>
    </citation>
    <scope>NUCLEOTIDE SEQUENCE [LARGE SCALE GENOMIC DNA]</scope>
</reference>
<keyword evidence="5 7" id="KW-0472">Membrane</keyword>
<dbReference type="SUPFAM" id="SSF81324">
    <property type="entry name" value="Voltage-gated potassium channels"/>
    <property type="match status" value="1"/>
</dbReference>
<evidence type="ECO:0000256" key="7">
    <source>
        <dbReference type="SAM" id="Phobius"/>
    </source>
</evidence>
<feature type="transmembrane region" description="Helical" evidence="7">
    <location>
        <begin position="69"/>
        <end position="92"/>
    </location>
</feature>
<feature type="transmembrane region" description="Helical" evidence="7">
    <location>
        <begin position="40"/>
        <end position="57"/>
    </location>
</feature>
<dbReference type="InterPro" id="IPR027359">
    <property type="entry name" value="Volt_channel_dom_sf"/>
</dbReference>
<dbReference type="PROSITE" id="PS00018">
    <property type="entry name" value="EF_HAND_1"/>
    <property type="match status" value="2"/>
</dbReference>
<sequence>MFDQVVPYAGKQRGSGKNEDVDGAKNSEGGQAAWIHSMQAELFFGAWILLNALIIAIETDNRADDDNDWGWILIESIFNVVFLVEMLMRIVAERSRWPCSMWNMFDAVLVVIGIVDVWILLPAGATADIRFLTLMRLFRLLRLMRVLRVVRVLRNAKELLLLISGIAGAFKAMVWGMILLGFMIFICALLVTKIVGKRCCLGDKVFNDAISFPPAEDGSSNENEGLYFDLFGTMPRSMFTLFQFTAEFQPDIVRATWADGVEGYLFSFFLIFYALASNIVILNIIASVIVDVVMSISSSKREEEVAEAKEELRKEITGKVDELFQSLDINEDRTLQYGELFDKKTDHVQRVFKAAGLLPSDAKELFSLLDKDSSGAVTPSEFRESLVRLKQAPDARDILRIEFSLKSMGSKVDKVMKAQANVVDVLSRIALD</sequence>
<dbReference type="PROSITE" id="PS50222">
    <property type="entry name" value="EF_HAND_2"/>
    <property type="match status" value="1"/>
</dbReference>
<dbReference type="Gene3D" id="1.10.287.70">
    <property type="match status" value="1"/>
</dbReference>
<feature type="transmembrane region" description="Helical" evidence="7">
    <location>
        <begin position="159"/>
        <end position="191"/>
    </location>
</feature>
<proteinExistence type="predicted"/>
<dbReference type="InterPro" id="IPR018247">
    <property type="entry name" value="EF_Hand_1_Ca_BS"/>
</dbReference>
<feature type="transmembrane region" description="Helical" evidence="7">
    <location>
        <begin position="104"/>
        <end position="123"/>
    </location>
</feature>
<dbReference type="PANTHER" id="PTHR46726">
    <property type="entry name" value="TWO PORE CHANNEL 3"/>
    <property type="match status" value="1"/>
</dbReference>
<evidence type="ECO:0000313" key="10">
    <source>
        <dbReference type="Proteomes" id="UP001189429"/>
    </source>
</evidence>
<evidence type="ECO:0000256" key="3">
    <source>
        <dbReference type="ARBA" id="ARBA00022837"/>
    </source>
</evidence>
<evidence type="ECO:0000259" key="8">
    <source>
        <dbReference type="PROSITE" id="PS50222"/>
    </source>
</evidence>
<dbReference type="SMART" id="SM00054">
    <property type="entry name" value="EFh"/>
    <property type="match status" value="2"/>
</dbReference>
<accession>A0ABN9W6H7</accession>
<protein>
    <recommendedName>
        <fullName evidence="8">EF-hand domain-containing protein</fullName>
    </recommendedName>
</protein>
<dbReference type="InterPro" id="IPR011992">
    <property type="entry name" value="EF-hand-dom_pair"/>
</dbReference>
<dbReference type="Pfam" id="PF00520">
    <property type="entry name" value="Ion_trans"/>
    <property type="match status" value="1"/>
</dbReference>
<comment type="caution">
    <text evidence="9">The sequence shown here is derived from an EMBL/GenBank/DDBJ whole genome shotgun (WGS) entry which is preliminary data.</text>
</comment>
<evidence type="ECO:0000256" key="6">
    <source>
        <dbReference type="SAM" id="MobiDB-lite"/>
    </source>
</evidence>
<dbReference type="SUPFAM" id="SSF47473">
    <property type="entry name" value="EF-hand"/>
    <property type="match status" value="1"/>
</dbReference>
<evidence type="ECO:0000256" key="1">
    <source>
        <dbReference type="ARBA" id="ARBA00004141"/>
    </source>
</evidence>
<keyword evidence="10" id="KW-1185">Reference proteome</keyword>
<dbReference type="EMBL" id="CAUYUJ010018222">
    <property type="protein sequence ID" value="CAK0881740.1"/>
    <property type="molecule type" value="Genomic_DNA"/>
</dbReference>
<gene>
    <name evidence="9" type="ORF">PCOR1329_LOCUS64486</name>
</gene>
<feature type="region of interest" description="Disordered" evidence="6">
    <location>
        <begin position="1"/>
        <end position="23"/>
    </location>
</feature>
<evidence type="ECO:0000256" key="2">
    <source>
        <dbReference type="ARBA" id="ARBA00022692"/>
    </source>
</evidence>
<dbReference type="InterPro" id="IPR005821">
    <property type="entry name" value="Ion_trans_dom"/>
</dbReference>
<dbReference type="InterPro" id="IPR002048">
    <property type="entry name" value="EF_hand_dom"/>
</dbReference>
<feature type="domain" description="EF-hand" evidence="8">
    <location>
        <begin position="357"/>
        <end position="392"/>
    </location>
</feature>
<keyword evidence="4 7" id="KW-1133">Transmembrane helix</keyword>
<dbReference type="Gene3D" id="1.10.238.10">
    <property type="entry name" value="EF-hand"/>
    <property type="match status" value="1"/>
</dbReference>
<dbReference type="Gene3D" id="1.20.120.350">
    <property type="entry name" value="Voltage-gated potassium channels. Chain C"/>
    <property type="match status" value="1"/>
</dbReference>
<evidence type="ECO:0000256" key="5">
    <source>
        <dbReference type="ARBA" id="ARBA00023136"/>
    </source>
</evidence>
<organism evidence="9 10">
    <name type="scientific">Prorocentrum cordatum</name>
    <dbReference type="NCBI Taxonomy" id="2364126"/>
    <lineage>
        <taxon>Eukaryota</taxon>
        <taxon>Sar</taxon>
        <taxon>Alveolata</taxon>
        <taxon>Dinophyceae</taxon>
        <taxon>Prorocentrales</taxon>
        <taxon>Prorocentraceae</taxon>
        <taxon>Prorocentrum</taxon>
    </lineage>
</organism>
<dbReference type="Proteomes" id="UP001189429">
    <property type="component" value="Unassembled WGS sequence"/>
</dbReference>
<evidence type="ECO:0000256" key="4">
    <source>
        <dbReference type="ARBA" id="ARBA00022989"/>
    </source>
</evidence>
<dbReference type="PANTHER" id="PTHR46726:SF1">
    <property type="entry name" value="TWO-PORE CALCIUM CHANNEL 3"/>
    <property type="match status" value="1"/>
</dbReference>
<evidence type="ECO:0000313" key="9">
    <source>
        <dbReference type="EMBL" id="CAK0881740.1"/>
    </source>
</evidence>